<feature type="compositionally biased region" description="Polar residues" evidence="12">
    <location>
        <begin position="214"/>
        <end position="230"/>
    </location>
</feature>
<dbReference type="FunFam" id="3.30.160.60:FF:001370">
    <property type="entry name" value="Zinc finger protein"/>
    <property type="match status" value="1"/>
</dbReference>
<dbReference type="SUPFAM" id="SSF57667">
    <property type="entry name" value="beta-beta-alpha zinc fingers"/>
    <property type="match status" value="4"/>
</dbReference>
<dbReference type="GO" id="GO:0010468">
    <property type="term" value="P:regulation of gene expression"/>
    <property type="evidence" value="ECO:0007669"/>
    <property type="project" value="UniProtKB-ARBA"/>
</dbReference>
<evidence type="ECO:0000259" key="13">
    <source>
        <dbReference type="PROSITE" id="PS50157"/>
    </source>
</evidence>
<feature type="domain" description="C2H2-type" evidence="13">
    <location>
        <begin position="1489"/>
        <end position="1516"/>
    </location>
</feature>
<feature type="compositionally biased region" description="Polar residues" evidence="12">
    <location>
        <begin position="163"/>
        <end position="183"/>
    </location>
</feature>
<keyword evidence="7" id="KW-0805">Transcription regulation</keyword>
<feature type="domain" description="C2H2-type" evidence="13">
    <location>
        <begin position="1517"/>
        <end position="1544"/>
    </location>
</feature>
<feature type="domain" description="C2H2-type" evidence="13">
    <location>
        <begin position="1400"/>
        <end position="1428"/>
    </location>
</feature>
<feature type="compositionally biased region" description="Polar residues" evidence="12">
    <location>
        <begin position="29"/>
        <end position="40"/>
    </location>
</feature>
<feature type="compositionally biased region" description="Basic residues" evidence="12">
    <location>
        <begin position="257"/>
        <end position="268"/>
    </location>
</feature>
<evidence type="ECO:0000256" key="7">
    <source>
        <dbReference type="ARBA" id="ARBA00023015"/>
    </source>
</evidence>
<evidence type="ECO:0000313" key="14">
    <source>
        <dbReference type="EMBL" id="JAI62659.1"/>
    </source>
</evidence>
<evidence type="ECO:0000256" key="3">
    <source>
        <dbReference type="ARBA" id="ARBA00022723"/>
    </source>
</evidence>
<keyword evidence="9" id="KW-0804">Transcription</keyword>
<feature type="domain" description="C2H2-type" evidence="13">
    <location>
        <begin position="1429"/>
        <end position="1456"/>
    </location>
</feature>
<evidence type="ECO:0000256" key="1">
    <source>
        <dbReference type="ARBA" id="ARBA00004123"/>
    </source>
</evidence>
<dbReference type="Gene3D" id="3.30.160.60">
    <property type="entry name" value="Classic Zinc Finger"/>
    <property type="match status" value="4"/>
</dbReference>
<dbReference type="SMART" id="SM00355">
    <property type="entry name" value="ZnF_C2H2"/>
    <property type="match status" value="10"/>
</dbReference>
<dbReference type="InterPro" id="IPR013087">
    <property type="entry name" value="Znf_C2H2_type"/>
</dbReference>
<accession>A0A0P4W9E3</accession>
<feature type="compositionally biased region" description="Low complexity" evidence="12">
    <location>
        <begin position="231"/>
        <end position="256"/>
    </location>
</feature>
<dbReference type="PANTHER" id="PTHR24379:SF121">
    <property type="entry name" value="C2H2-TYPE DOMAIN-CONTAINING PROTEIN"/>
    <property type="match status" value="1"/>
</dbReference>
<feature type="region of interest" description="Disordered" evidence="12">
    <location>
        <begin position="145"/>
        <end position="183"/>
    </location>
</feature>
<evidence type="ECO:0000256" key="8">
    <source>
        <dbReference type="ARBA" id="ARBA00023125"/>
    </source>
</evidence>
<dbReference type="PROSITE" id="PS00028">
    <property type="entry name" value="ZINC_FINGER_C2H2_1"/>
    <property type="match status" value="3"/>
</dbReference>
<dbReference type="Pfam" id="PF23611">
    <property type="entry name" value="zf-C2H2_16"/>
    <property type="match status" value="1"/>
</dbReference>
<feature type="compositionally biased region" description="Polar residues" evidence="12">
    <location>
        <begin position="274"/>
        <end position="288"/>
    </location>
</feature>
<feature type="region of interest" description="Disordered" evidence="12">
    <location>
        <begin position="1739"/>
        <end position="1765"/>
    </location>
</feature>
<dbReference type="PANTHER" id="PTHR24379">
    <property type="entry name" value="KRAB AND ZINC FINGER DOMAIN-CONTAINING"/>
    <property type="match status" value="1"/>
</dbReference>
<feature type="compositionally biased region" description="Low complexity" evidence="12">
    <location>
        <begin position="145"/>
        <end position="157"/>
    </location>
</feature>
<feature type="compositionally biased region" description="Basic and acidic residues" evidence="12">
    <location>
        <begin position="1198"/>
        <end position="1212"/>
    </location>
</feature>
<comment type="similarity">
    <text evidence="2">Belongs to the krueppel C2H2-type zinc-finger protein family.</text>
</comment>
<dbReference type="GO" id="GO:0008270">
    <property type="term" value="F:zinc ion binding"/>
    <property type="evidence" value="ECO:0007669"/>
    <property type="project" value="UniProtKB-KW"/>
</dbReference>
<reference evidence="14" key="1">
    <citation type="submission" date="2015-09" db="EMBL/GenBank/DDBJ databases">
        <title>Scylla olivacea transcriptome.</title>
        <authorList>
            <person name="Ikhwanuddin M."/>
        </authorList>
    </citation>
    <scope>NUCLEOTIDE SEQUENCE</scope>
</reference>
<evidence type="ECO:0000256" key="9">
    <source>
        <dbReference type="ARBA" id="ARBA00023163"/>
    </source>
</evidence>
<feature type="domain" description="C2H2-type" evidence="13">
    <location>
        <begin position="1460"/>
        <end position="1488"/>
    </location>
</feature>
<dbReference type="GO" id="GO:0005634">
    <property type="term" value="C:nucleus"/>
    <property type="evidence" value="ECO:0007669"/>
    <property type="project" value="UniProtKB-SubCell"/>
</dbReference>
<evidence type="ECO:0000256" key="10">
    <source>
        <dbReference type="ARBA" id="ARBA00023242"/>
    </source>
</evidence>
<dbReference type="FunFam" id="3.30.160.60:FF:000446">
    <property type="entry name" value="Zinc finger protein"/>
    <property type="match status" value="1"/>
</dbReference>
<feature type="compositionally biased region" description="Basic and acidic residues" evidence="12">
    <location>
        <begin position="1743"/>
        <end position="1765"/>
    </location>
</feature>
<feature type="region of interest" description="Disordered" evidence="12">
    <location>
        <begin position="1158"/>
        <end position="1236"/>
    </location>
</feature>
<feature type="region of interest" description="Disordered" evidence="12">
    <location>
        <begin position="1"/>
        <end position="40"/>
    </location>
</feature>
<sequence length="1765" mass="192483">MRDGGRPKVYKSLRGSQNSGRNSPLVETASRSLTQAPLPTLTRSQAGTTTYMPVLQTETLQQASTQSHAQSQVQEQTNNIESHRHIQSHPQSLIHTPTQPVTHGETHNCTQSQTLIQVTPRVLTQALVYSHPQVLPQVHVSTQSEIHSSSRVQSQSHVHTHLQAPTQSQVLTSTQVHTHTQGSTQINNMSSVCTQSQANPPPPPQVPTQAQIYTHSQSQVHTQVPTSQVLTQAQMHTQPQTHTQTHIHIQPQVHTHAQVHAHSHTHMHLHSDSQLQMQSTPSTETHIPVQSQLQPLPIQAQIPALSQVSLSSNLPDLVDTPQIENSSQKNSEGLEVVHIPVSRHHNSSSASLQELHSSSVTMNDVLSSSSHTQLMHTLTAFPLTDTLNNSINIQQNSATLSPALTHSLTQSQILDALSVERLLPSRNSLGQAIGSEGSTVEISDLSAIQGQENFTSCPEQPPSTAVVPSVKESEVSKSIDASNLCASQINSQQISAPQLSNLHLLAEDNVDASLSEKVSTATTTTSSIIASNRMLNKLLDSTKPHIPSQVSKAAEIAHLVPNPTARLSSSSSARSGEIDGAEIAFTVSSCGSNSLSSTRSCMASMCTVTTSVTGASGEMGNKAMSSSSSDSIFNLPTNFPASSATLVVPTSVSHGQIISQRHIDAVHQALISSQSTPNIGEQHLEGLNAIGLRHFSPTSNMSQNPTVSSCSVSNVSNIAIVLPPDKTARKVVSSFQPSNLTKSFNLMGIPEGLSKGGTLLDTSPRFQNGSCTKSGLITSTDPMFTSVAVTSRCSSPASLGSVITTRSGTTSHEGSGRVKAALSDTRVSHQTLVDLLSRAPASDGVVSSGGAGMSLMCLPDSRLPHTSDVLLSELHRSDESDLSLGATLSSTTGEEIHNASGLATEASLVTGMGGDSAPLQELPSPPLSSFNLPNIAGDFMVNEVSGSKNCHPSQAQLSALLSNLPTTDFDRFLDNSNTSMCIDISLSDSEVSLNAESSFTYSPGKSHVHKKSLSTTASELTFTSALKAVTTKSGSEEGKLPSDHESPCKLLNHEQPALVQELPKSLKVNSVSDTSDSLPTQESLNPIIEKTETPSVNISKTNMKIQNKSQSQKGKRKEVLRKNELLVQQVACYKCRLCSFLNQDKNEMVIHMREHHSQYYSDTEESEEEVGQRATSKKVKVLMPQSECEQPEGTSSNHEAKRSVRVNRENNKKNKTNQESTKERSHLVKEENEDVSGKVGMHIKSEPRDVGEFEGCLIDEEEEENAGLTIELGESVGNITGSEQEYAEEDDTNDSTATSESVITTTKVSGIQTSQFPGLKNRIGIKRKNAKKSSDDTASIRCDVNGCGVRMKSETNIIYHRKCHVNSMLQCQECLSTKFQGWRDLALHLWRHHLIDMELHKCDKCDYKSYSYSKLMNVHHKIHSDERPSLCDICGKRFKTPKQLRNHKTLHMKKTEAPQHQCEICHRPFSDKRMLRNHQESVHKKVKPFLCNYCGYSTASRSTLKMHMRQHTGEKPFACEKCKYRTSDHNSLRRHKMQHSGVRPYRCPYCDYASIQSTTFKVHLKDKHPGLAQIDGIMFTCGVCSFKTVKRDNFLAHVAEHSRGEGRKRQPVSPASVSKTEEPQGIYGDLAPSAPHVVNIDVESGTVTVESPQDSDFLSSVHMQAPVPGQVIMAGDKYIYAAVDSSVLSQGTSLMKKRLEFWPGGMKMSLQKKLPDVWRIIRRVVAAAWDLPSLVVPPQKPVTETKKTSKHTDKLLKHDIERSMN</sequence>
<dbReference type="InterPro" id="IPR056438">
    <property type="entry name" value="Znf-C2H2_CTCF"/>
</dbReference>
<proteinExistence type="inferred from homology"/>
<comment type="subcellular location">
    <subcellularLocation>
        <location evidence="1">Nucleus</location>
    </subcellularLocation>
</comment>
<organism evidence="14">
    <name type="scientific">Scylla olivacea</name>
    <name type="common">Orange mud crab</name>
    <name type="synonym">Cancer olivacea</name>
    <dbReference type="NCBI Taxonomy" id="85551"/>
    <lineage>
        <taxon>Eukaryota</taxon>
        <taxon>Metazoa</taxon>
        <taxon>Ecdysozoa</taxon>
        <taxon>Arthropoda</taxon>
        <taxon>Crustacea</taxon>
        <taxon>Multicrustacea</taxon>
        <taxon>Malacostraca</taxon>
        <taxon>Eumalacostraca</taxon>
        <taxon>Eucarida</taxon>
        <taxon>Decapoda</taxon>
        <taxon>Pleocyemata</taxon>
        <taxon>Brachyura</taxon>
        <taxon>Eubrachyura</taxon>
        <taxon>Portunoidea</taxon>
        <taxon>Portunidae</taxon>
        <taxon>Portuninae</taxon>
        <taxon>Scylla</taxon>
    </lineage>
</organism>
<feature type="region of interest" description="Disordered" evidence="12">
    <location>
        <begin position="214"/>
        <end position="288"/>
    </location>
</feature>
<feature type="compositionally biased region" description="Polar residues" evidence="12">
    <location>
        <begin position="1294"/>
        <end position="1303"/>
    </location>
</feature>
<keyword evidence="5 11" id="KW-0863">Zinc-finger</keyword>
<keyword evidence="8" id="KW-0238">DNA-binding</keyword>
<feature type="region of interest" description="Disordered" evidence="12">
    <location>
        <begin position="1284"/>
        <end position="1303"/>
    </location>
</feature>
<dbReference type="InterPro" id="IPR036236">
    <property type="entry name" value="Znf_C2H2_sf"/>
</dbReference>
<keyword evidence="10" id="KW-0539">Nucleus</keyword>
<protein>
    <recommendedName>
        <fullName evidence="13">C2H2-type domain-containing protein</fullName>
    </recommendedName>
</protein>
<evidence type="ECO:0000256" key="6">
    <source>
        <dbReference type="ARBA" id="ARBA00022833"/>
    </source>
</evidence>
<evidence type="ECO:0000256" key="5">
    <source>
        <dbReference type="ARBA" id="ARBA00022771"/>
    </source>
</evidence>
<dbReference type="EMBL" id="GDRN01077940">
    <property type="protein sequence ID" value="JAI62659.1"/>
    <property type="molecule type" value="Transcribed_RNA"/>
</dbReference>
<dbReference type="GO" id="GO:0003690">
    <property type="term" value="F:double-stranded DNA binding"/>
    <property type="evidence" value="ECO:0007669"/>
    <property type="project" value="UniProtKB-ARBA"/>
</dbReference>
<keyword evidence="3" id="KW-0479">Metal-binding</keyword>
<evidence type="ECO:0000256" key="11">
    <source>
        <dbReference type="PROSITE-ProRule" id="PRU00042"/>
    </source>
</evidence>
<keyword evidence="4" id="KW-0677">Repeat</keyword>
<name>A0A0P4W9E3_SCYOL</name>
<dbReference type="PROSITE" id="PS50157">
    <property type="entry name" value="ZINC_FINGER_C2H2_2"/>
    <property type="match status" value="5"/>
</dbReference>
<keyword evidence="6" id="KW-0862">Zinc</keyword>
<evidence type="ECO:0000256" key="12">
    <source>
        <dbReference type="SAM" id="MobiDB-lite"/>
    </source>
</evidence>
<feature type="region of interest" description="Disordered" evidence="12">
    <location>
        <begin position="1601"/>
        <end position="1632"/>
    </location>
</feature>
<evidence type="ECO:0000256" key="2">
    <source>
        <dbReference type="ARBA" id="ARBA00006991"/>
    </source>
</evidence>
<dbReference type="Pfam" id="PF00096">
    <property type="entry name" value="zf-C2H2"/>
    <property type="match status" value="2"/>
</dbReference>
<feature type="compositionally biased region" description="Basic and acidic residues" evidence="12">
    <location>
        <begin position="1220"/>
        <end position="1230"/>
    </location>
</feature>
<evidence type="ECO:0000256" key="4">
    <source>
        <dbReference type="ARBA" id="ARBA00022737"/>
    </source>
</evidence>